<gene>
    <name evidence="8" type="ORF">A3H01_01500</name>
</gene>
<dbReference type="Pfam" id="PF02388">
    <property type="entry name" value="FemAB"/>
    <property type="match status" value="1"/>
</dbReference>
<dbReference type="InterPro" id="IPR000182">
    <property type="entry name" value="GNAT_dom"/>
</dbReference>
<dbReference type="EMBL" id="MHUM01000013">
    <property type="protein sequence ID" value="OHA76893.1"/>
    <property type="molecule type" value="Genomic_DNA"/>
</dbReference>
<dbReference type="Gene3D" id="3.40.630.30">
    <property type="match status" value="1"/>
</dbReference>
<dbReference type="Proteomes" id="UP000177853">
    <property type="component" value="Unassembled WGS sequence"/>
</dbReference>
<dbReference type="InterPro" id="IPR050644">
    <property type="entry name" value="PG_Glycine_Bridge_Synth"/>
</dbReference>
<dbReference type="Pfam" id="PF13480">
    <property type="entry name" value="Acetyltransf_6"/>
    <property type="match status" value="1"/>
</dbReference>
<dbReference type="GO" id="GO:0016747">
    <property type="term" value="F:acyltransferase activity, transferring groups other than amino-acyl groups"/>
    <property type="evidence" value="ECO:0007669"/>
    <property type="project" value="InterPro"/>
</dbReference>
<evidence type="ECO:0000256" key="4">
    <source>
        <dbReference type="ARBA" id="ARBA00022984"/>
    </source>
</evidence>
<accession>A0A1G2RVP2</accession>
<dbReference type="InterPro" id="IPR016181">
    <property type="entry name" value="Acyl_CoA_acyltransferase"/>
</dbReference>
<evidence type="ECO:0000259" key="7">
    <source>
        <dbReference type="PROSITE" id="PS51186"/>
    </source>
</evidence>
<dbReference type="PROSITE" id="PS51191">
    <property type="entry name" value="FEMABX"/>
    <property type="match status" value="1"/>
</dbReference>
<dbReference type="GO" id="GO:0071555">
    <property type="term" value="P:cell wall organization"/>
    <property type="evidence" value="ECO:0007669"/>
    <property type="project" value="UniProtKB-KW"/>
</dbReference>
<keyword evidence="4" id="KW-0573">Peptidoglycan synthesis</keyword>
<keyword evidence="5" id="KW-0012">Acyltransferase</keyword>
<dbReference type="PANTHER" id="PTHR36174:SF1">
    <property type="entry name" value="LIPID II:GLYCINE GLYCYLTRANSFERASE"/>
    <property type="match status" value="1"/>
</dbReference>
<organism evidence="8 9">
    <name type="scientific">Candidatus Wildermuthbacteria bacterium RIFCSPLOWO2_12_FULL_40_9</name>
    <dbReference type="NCBI Taxonomy" id="1802467"/>
    <lineage>
        <taxon>Bacteria</taxon>
        <taxon>Candidatus Wildermuthiibacteriota</taxon>
    </lineage>
</organism>
<dbReference type="SUPFAM" id="SSF55729">
    <property type="entry name" value="Acyl-CoA N-acyltransferases (Nat)"/>
    <property type="match status" value="2"/>
</dbReference>
<reference evidence="8 9" key="1">
    <citation type="journal article" date="2016" name="Nat. Commun.">
        <title>Thousands of microbial genomes shed light on interconnected biogeochemical processes in an aquifer system.</title>
        <authorList>
            <person name="Anantharaman K."/>
            <person name="Brown C.T."/>
            <person name="Hug L.A."/>
            <person name="Sharon I."/>
            <person name="Castelle C.J."/>
            <person name="Probst A.J."/>
            <person name="Thomas B.C."/>
            <person name="Singh A."/>
            <person name="Wilkins M.J."/>
            <person name="Karaoz U."/>
            <person name="Brodie E.L."/>
            <person name="Williams K.H."/>
            <person name="Hubbard S.S."/>
            <person name="Banfield J.F."/>
        </authorList>
    </citation>
    <scope>NUCLEOTIDE SEQUENCE [LARGE SCALE GENOMIC DNA]</scope>
</reference>
<sequence length="345" mass="40669">MEVKEVTDKSLWESFLSSVSEKTFLNSWNWGEFQIVMGNKIWRRGVFNDEKLIALALISKIEARRGTFLLVQHGPAIVKREAHNAKQVLEILLEELKKIGKEEGAIFIRINPLWERTQENQNILRKLGLREAPMHANAYEATWRLDITIPEEELLKQMRKTTRYLIRQTMQNQEISVEKSEKFDDVEKYQKLNREVAQRQRFVPFSSEYIKNECKVFLKDSQAVLFLGKYKDEIASAALVIFWSGIGFYHQAASSSKYAKLSIPYLVMWEAIKEAKRRGCTLYDLWGYVDPEKQKRHPWAGPTLFKMGFGGFKKEYFKTQDLPLSSKYWLVYVFEKLRSFYRFSL</sequence>
<name>A0A1G2RVP2_9BACT</name>
<keyword evidence="3" id="KW-0133">Cell shape</keyword>
<evidence type="ECO:0000256" key="6">
    <source>
        <dbReference type="ARBA" id="ARBA00023316"/>
    </source>
</evidence>
<dbReference type="GO" id="GO:0009252">
    <property type="term" value="P:peptidoglycan biosynthetic process"/>
    <property type="evidence" value="ECO:0007669"/>
    <property type="project" value="UniProtKB-KW"/>
</dbReference>
<keyword evidence="6" id="KW-0961">Cell wall biogenesis/degradation</keyword>
<comment type="similarity">
    <text evidence="1">Belongs to the FemABX family.</text>
</comment>
<dbReference type="InterPro" id="IPR003447">
    <property type="entry name" value="FEMABX"/>
</dbReference>
<keyword evidence="2" id="KW-0808">Transferase</keyword>
<dbReference type="AlphaFoldDB" id="A0A1G2RVP2"/>
<comment type="caution">
    <text evidence="8">The sequence shown here is derived from an EMBL/GenBank/DDBJ whole genome shotgun (WGS) entry which is preliminary data.</text>
</comment>
<evidence type="ECO:0000256" key="5">
    <source>
        <dbReference type="ARBA" id="ARBA00023315"/>
    </source>
</evidence>
<feature type="domain" description="N-acetyltransferase" evidence="7">
    <location>
        <begin position="175"/>
        <end position="335"/>
    </location>
</feature>
<evidence type="ECO:0000313" key="8">
    <source>
        <dbReference type="EMBL" id="OHA76893.1"/>
    </source>
</evidence>
<evidence type="ECO:0000256" key="1">
    <source>
        <dbReference type="ARBA" id="ARBA00009943"/>
    </source>
</evidence>
<evidence type="ECO:0000256" key="3">
    <source>
        <dbReference type="ARBA" id="ARBA00022960"/>
    </source>
</evidence>
<dbReference type="GO" id="GO:0008360">
    <property type="term" value="P:regulation of cell shape"/>
    <property type="evidence" value="ECO:0007669"/>
    <property type="project" value="UniProtKB-KW"/>
</dbReference>
<evidence type="ECO:0000256" key="2">
    <source>
        <dbReference type="ARBA" id="ARBA00022679"/>
    </source>
</evidence>
<dbReference type="PROSITE" id="PS51186">
    <property type="entry name" value="GNAT"/>
    <property type="match status" value="1"/>
</dbReference>
<dbReference type="PANTHER" id="PTHR36174">
    <property type="entry name" value="LIPID II:GLYCINE GLYCYLTRANSFERASE"/>
    <property type="match status" value="1"/>
</dbReference>
<protein>
    <recommendedName>
        <fullName evidence="7">N-acetyltransferase domain-containing protein</fullName>
    </recommendedName>
</protein>
<proteinExistence type="inferred from homology"/>
<evidence type="ECO:0000313" key="9">
    <source>
        <dbReference type="Proteomes" id="UP000177853"/>
    </source>
</evidence>
<dbReference type="InterPro" id="IPR038740">
    <property type="entry name" value="BioF2-like_GNAT_dom"/>
</dbReference>
<dbReference type="GO" id="GO:0016755">
    <property type="term" value="F:aminoacyltransferase activity"/>
    <property type="evidence" value="ECO:0007669"/>
    <property type="project" value="InterPro"/>
</dbReference>